<proteinExistence type="predicted"/>
<dbReference type="OMA" id="IACQARC"/>
<accession>A0A087HJR4</accession>
<evidence type="ECO:0000313" key="3">
    <source>
        <dbReference type="Proteomes" id="UP000029120"/>
    </source>
</evidence>
<sequence>MAKTFNSICFTTLLLVVLLISAEIPKSEAQACNRFLGEATLLNPCRDIACQARCPLRYPGSCRGECKAHDNELYLIHCHCYGN</sequence>
<reference evidence="3" key="1">
    <citation type="journal article" date="2015" name="Nat. Plants">
        <title>Genome expansion of Arabis alpina linked with retrotransposition and reduced symmetric DNA methylation.</title>
        <authorList>
            <person name="Willing E.M."/>
            <person name="Rawat V."/>
            <person name="Mandakova T."/>
            <person name="Maumus F."/>
            <person name="James G.V."/>
            <person name="Nordstroem K.J."/>
            <person name="Becker C."/>
            <person name="Warthmann N."/>
            <person name="Chica C."/>
            <person name="Szarzynska B."/>
            <person name="Zytnicki M."/>
            <person name="Albani M.C."/>
            <person name="Kiefer C."/>
            <person name="Bergonzi S."/>
            <person name="Castaings L."/>
            <person name="Mateos J.L."/>
            <person name="Berns M.C."/>
            <person name="Bujdoso N."/>
            <person name="Piofczyk T."/>
            <person name="de Lorenzo L."/>
            <person name="Barrero-Sicilia C."/>
            <person name="Mateos I."/>
            <person name="Piednoel M."/>
            <person name="Hagmann J."/>
            <person name="Chen-Min-Tao R."/>
            <person name="Iglesias-Fernandez R."/>
            <person name="Schuster S.C."/>
            <person name="Alonso-Blanco C."/>
            <person name="Roudier F."/>
            <person name="Carbonero P."/>
            <person name="Paz-Ares J."/>
            <person name="Davis S.J."/>
            <person name="Pecinka A."/>
            <person name="Quesneville H."/>
            <person name="Colot V."/>
            <person name="Lysak M.A."/>
            <person name="Weigel D."/>
            <person name="Coupland G."/>
            <person name="Schneeberger K."/>
        </authorList>
    </citation>
    <scope>NUCLEOTIDE SEQUENCE [LARGE SCALE GENOMIC DNA]</scope>
    <source>
        <strain evidence="3">cv. Pajares</strain>
    </source>
</reference>
<name>A0A087HJR4_ARAAL</name>
<evidence type="ECO:0000256" key="1">
    <source>
        <dbReference type="SAM" id="SignalP"/>
    </source>
</evidence>
<keyword evidence="1" id="KW-0732">Signal</keyword>
<evidence type="ECO:0008006" key="4">
    <source>
        <dbReference type="Google" id="ProtNLM"/>
    </source>
</evidence>
<dbReference type="EMBL" id="CM002870">
    <property type="protein sequence ID" value="KFK42366.1"/>
    <property type="molecule type" value="Genomic_DNA"/>
</dbReference>
<feature type="chain" id="PRO_5001823404" description="Knottin scorpion toxin-like domain-containing protein" evidence="1">
    <location>
        <begin position="30"/>
        <end position="83"/>
    </location>
</feature>
<gene>
    <name evidence="2" type="ordered locus">AALP_Aa2g246100</name>
</gene>
<protein>
    <recommendedName>
        <fullName evidence="4">Knottin scorpion toxin-like domain-containing protein</fullName>
    </recommendedName>
</protein>
<dbReference type="AlphaFoldDB" id="A0A087HJR4"/>
<dbReference type="OrthoDB" id="1024159at2759"/>
<feature type="signal peptide" evidence="1">
    <location>
        <begin position="1"/>
        <end position="29"/>
    </location>
</feature>
<dbReference type="Gramene" id="KFK42366">
    <property type="protein sequence ID" value="KFK42366"/>
    <property type="gene ID" value="AALP_AA2G246100"/>
</dbReference>
<dbReference type="Proteomes" id="UP000029120">
    <property type="component" value="Chromosome 2"/>
</dbReference>
<keyword evidence="3" id="KW-1185">Reference proteome</keyword>
<evidence type="ECO:0000313" key="2">
    <source>
        <dbReference type="EMBL" id="KFK42366.1"/>
    </source>
</evidence>
<dbReference type="eggNOG" id="KOG1075">
    <property type="taxonomic scope" value="Eukaryota"/>
</dbReference>
<organism evidence="2 3">
    <name type="scientific">Arabis alpina</name>
    <name type="common">Alpine rock-cress</name>
    <dbReference type="NCBI Taxonomy" id="50452"/>
    <lineage>
        <taxon>Eukaryota</taxon>
        <taxon>Viridiplantae</taxon>
        <taxon>Streptophyta</taxon>
        <taxon>Embryophyta</taxon>
        <taxon>Tracheophyta</taxon>
        <taxon>Spermatophyta</taxon>
        <taxon>Magnoliopsida</taxon>
        <taxon>eudicotyledons</taxon>
        <taxon>Gunneridae</taxon>
        <taxon>Pentapetalae</taxon>
        <taxon>rosids</taxon>
        <taxon>malvids</taxon>
        <taxon>Brassicales</taxon>
        <taxon>Brassicaceae</taxon>
        <taxon>Arabideae</taxon>
        <taxon>Arabis</taxon>
    </lineage>
</organism>